<feature type="transmembrane region" description="Helical" evidence="2">
    <location>
        <begin position="251"/>
        <end position="272"/>
    </location>
</feature>
<evidence type="ECO:0000256" key="1">
    <source>
        <dbReference type="SAM" id="MobiDB-lite"/>
    </source>
</evidence>
<feature type="transmembrane region" description="Helical" evidence="2">
    <location>
        <begin position="187"/>
        <end position="209"/>
    </location>
</feature>
<keyword evidence="2" id="KW-1133">Transmembrane helix</keyword>
<feature type="transmembrane region" description="Helical" evidence="2">
    <location>
        <begin position="77"/>
        <end position="96"/>
    </location>
</feature>
<feature type="region of interest" description="Disordered" evidence="1">
    <location>
        <begin position="1"/>
        <end position="24"/>
    </location>
</feature>
<feature type="compositionally biased region" description="Pro residues" evidence="1">
    <location>
        <begin position="1"/>
        <end position="12"/>
    </location>
</feature>
<evidence type="ECO:0000313" key="4">
    <source>
        <dbReference type="Proteomes" id="UP000612899"/>
    </source>
</evidence>
<dbReference type="AlphaFoldDB" id="A0A8J3QKE0"/>
<name>A0A8J3QKE0_9ACTN</name>
<evidence type="ECO:0000256" key="2">
    <source>
        <dbReference type="SAM" id="Phobius"/>
    </source>
</evidence>
<protein>
    <submittedName>
        <fullName evidence="3">Uncharacterized protein</fullName>
    </submittedName>
</protein>
<feature type="transmembrane region" description="Helical" evidence="2">
    <location>
        <begin position="46"/>
        <end position="65"/>
    </location>
</feature>
<feature type="compositionally biased region" description="Basic and acidic residues" evidence="1">
    <location>
        <begin position="13"/>
        <end position="24"/>
    </location>
</feature>
<dbReference type="RefSeq" id="WP_239124523.1">
    <property type="nucleotide sequence ID" value="NZ_BONY01000128.1"/>
</dbReference>
<feature type="transmembrane region" description="Helical" evidence="2">
    <location>
        <begin position="221"/>
        <end position="239"/>
    </location>
</feature>
<comment type="caution">
    <text evidence="3">The sequence shown here is derived from an EMBL/GenBank/DDBJ whole genome shotgun (WGS) entry which is preliminary data.</text>
</comment>
<keyword evidence="2" id="KW-0812">Transmembrane</keyword>
<reference evidence="3" key="1">
    <citation type="submission" date="2021-01" db="EMBL/GenBank/DDBJ databases">
        <title>Whole genome shotgun sequence of Rhizocola hellebori NBRC 109834.</title>
        <authorList>
            <person name="Komaki H."/>
            <person name="Tamura T."/>
        </authorList>
    </citation>
    <scope>NUCLEOTIDE SEQUENCE</scope>
    <source>
        <strain evidence="3">NBRC 109834</strain>
    </source>
</reference>
<feature type="transmembrane region" description="Helical" evidence="2">
    <location>
        <begin position="158"/>
        <end position="181"/>
    </location>
</feature>
<feature type="transmembrane region" description="Helical" evidence="2">
    <location>
        <begin position="125"/>
        <end position="146"/>
    </location>
</feature>
<feature type="transmembrane region" description="Helical" evidence="2">
    <location>
        <begin position="293"/>
        <end position="313"/>
    </location>
</feature>
<proteinExistence type="predicted"/>
<keyword evidence="4" id="KW-1185">Reference proteome</keyword>
<accession>A0A8J3QKE0</accession>
<sequence length="316" mass="32185">MPPAPAPPPAPPQRERSGRRGRAPAEARAEAAKLRAAAPIIPVRRLVALAIGGFSALLAIGLIMGVQTSAPAQRLPFSIVVLGAQLLYVFAATMALRPPSSKIVAGVGVIAAVVANFAANEPAIATLLPLGLVAAGGFVVGALGQLGTKQGRMRLTECFGSTLVIMLGIVFFASLLVLVRVPLGTQTIVICLASSGVALSLARLGDVVMPYPRLADQVPRGAVGIVGGTMVGTAVAGYIGKYLVMFTPSTAAMVGAIAAAAAVLADLTIGFAETGRELEGDAPTMWLARHMQGPLAGFALTAPVAYFINGFIWTSS</sequence>
<evidence type="ECO:0000313" key="3">
    <source>
        <dbReference type="EMBL" id="GIH11330.1"/>
    </source>
</evidence>
<organism evidence="3 4">
    <name type="scientific">Rhizocola hellebori</name>
    <dbReference type="NCBI Taxonomy" id="1392758"/>
    <lineage>
        <taxon>Bacteria</taxon>
        <taxon>Bacillati</taxon>
        <taxon>Actinomycetota</taxon>
        <taxon>Actinomycetes</taxon>
        <taxon>Micromonosporales</taxon>
        <taxon>Micromonosporaceae</taxon>
        <taxon>Rhizocola</taxon>
    </lineage>
</organism>
<dbReference type="Proteomes" id="UP000612899">
    <property type="component" value="Unassembled WGS sequence"/>
</dbReference>
<keyword evidence="2" id="KW-0472">Membrane</keyword>
<gene>
    <name evidence="3" type="ORF">Rhe02_93970</name>
</gene>
<dbReference type="EMBL" id="BONY01000128">
    <property type="protein sequence ID" value="GIH11330.1"/>
    <property type="molecule type" value="Genomic_DNA"/>
</dbReference>